<keyword evidence="2" id="KW-1185">Reference proteome</keyword>
<evidence type="ECO:0000313" key="2">
    <source>
        <dbReference type="Proteomes" id="UP000722625"/>
    </source>
</evidence>
<accession>A0ABS5PJA0</accession>
<dbReference type="RefSeq" id="WP_213307262.1">
    <property type="nucleotide sequence ID" value="NZ_JAGYVZ010000036.1"/>
</dbReference>
<gene>
    <name evidence="1" type="ORF">KHA90_22930</name>
</gene>
<dbReference type="EMBL" id="JAGYVZ010000036">
    <property type="protein sequence ID" value="MBS7233875.1"/>
    <property type="molecule type" value="Genomic_DNA"/>
</dbReference>
<proteinExistence type="predicted"/>
<protein>
    <submittedName>
        <fullName evidence="1">Uncharacterized protein</fullName>
    </submittedName>
</protein>
<comment type="caution">
    <text evidence="1">The sequence shown here is derived from an EMBL/GenBank/DDBJ whole genome shotgun (WGS) entry which is preliminary data.</text>
</comment>
<sequence length="110" mass="12698">MEITESKKLENLKKIIEKYFNLNSDHDTSEFYTAQIKINYYELGCVITNMLKMCILTLENEGHIKSSTNKNPVNVSLILEMVLEMFPLNEFEFLGEINEMVVGDLKGISK</sequence>
<reference evidence="1 2" key="1">
    <citation type="journal article" date="2018" name="Int. J. Syst. Evol. Microbiol.">
        <title>Flavobacterium chryseum sp. nov. and Flavobacterium psychroterrae sp. nov., novel environmental bacteria isolated from Antarctica.</title>
        <authorList>
            <person name="Kralova S."/>
            <person name="Svec P."/>
            <person name="Busse H.J."/>
            <person name="Stankova E."/>
            <person name="Vaczi P."/>
            <person name="Sedlacek I."/>
        </authorList>
    </citation>
    <scope>NUCLEOTIDE SEQUENCE [LARGE SCALE GENOMIC DNA]</scope>
    <source>
        <strain evidence="1 2">CCM 8827</strain>
    </source>
</reference>
<dbReference type="Proteomes" id="UP000722625">
    <property type="component" value="Unassembled WGS sequence"/>
</dbReference>
<name>A0ABS5PJA0_9FLAO</name>
<evidence type="ECO:0000313" key="1">
    <source>
        <dbReference type="EMBL" id="MBS7233875.1"/>
    </source>
</evidence>
<organism evidence="1 2">
    <name type="scientific">Flavobacterium psychroterrae</name>
    <dbReference type="NCBI Taxonomy" id="2133767"/>
    <lineage>
        <taxon>Bacteria</taxon>
        <taxon>Pseudomonadati</taxon>
        <taxon>Bacteroidota</taxon>
        <taxon>Flavobacteriia</taxon>
        <taxon>Flavobacteriales</taxon>
        <taxon>Flavobacteriaceae</taxon>
        <taxon>Flavobacterium</taxon>
    </lineage>
</organism>